<dbReference type="EMBL" id="KQ982125">
    <property type="protein sequence ID" value="KYQ59862.1"/>
    <property type="molecule type" value="Genomic_DNA"/>
</dbReference>
<evidence type="ECO:0000256" key="3">
    <source>
        <dbReference type="ARBA" id="ARBA00022692"/>
    </source>
</evidence>
<dbReference type="GO" id="GO:0007165">
    <property type="term" value="P:signal transduction"/>
    <property type="evidence" value="ECO:0007669"/>
    <property type="project" value="UniProtKB-KW"/>
</dbReference>
<dbReference type="PANTHER" id="PTHR21143:SF133">
    <property type="entry name" value="GUSTATORY AND PHEROMONE RECEPTOR 32A-RELATED"/>
    <property type="match status" value="1"/>
</dbReference>
<evidence type="ECO:0000256" key="8">
    <source>
        <dbReference type="RuleBase" id="RU363108"/>
    </source>
</evidence>
<organism evidence="9 10">
    <name type="scientific">Mycetomoellerius zeteki</name>
    <dbReference type="NCBI Taxonomy" id="64791"/>
    <lineage>
        <taxon>Eukaryota</taxon>
        <taxon>Metazoa</taxon>
        <taxon>Ecdysozoa</taxon>
        <taxon>Arthropoda</taxon>
        <taxon>Hexapoda</taxon>
        <taxon>Insecta</taxon>
        <taxon>Pterygota</taxon>
        <taxon>Neoptera</taxon>
        <taxon>Endopterygota</taxon>
        <taxon>Hymenoptera</taxon>
        <taxon>Apocrita</taxon>
        <taxon>Aculeata</taxon>
        <taxon>Formicoidea</taxon>
        <taxon>Formicidae</taxon>
        <taxon>Myrmicinae</taxon>
        <taxon>Mycetomoellerius</taxon>
    </lineage>
</organism>
<gene>
    <name evidence="9" type="ORF">ALC60_01093</name>
</gene>
<keyword evidence="3 8" id="KW-0812">Transmembrane</keyword>
<dbReference type="GO" id="GO:0030425">
    <property type="term" value="C:dendrite"/>
    <property type="evidence" value="ECO:0007669"/>
    <property type="project" value="TreeGrafter"/>
</dbReference>
<keyword evidence="6 8" id="KW-0675">Receptor</keyword>
<feature type="transmembrane region" description="Helical" evidence="8">
    <location>
        <begin position="161"/>
        <end position="186"/>
    </location>
</feature>
<accession>A0A151XHI1</accession>
<keyword evidence="4 8" id="KW-1133">Transmembrane helix</keyword>
<evidence type="ECO:0000256" key="2">
    <source>
        <dbReference type="ARBA" id="ARBA00022475"/>
    </source>
</evidence>
<dbReference type="GO" id="GO:0043025">
    <property type="term" value="C:neuronal cell body"/>
    <property type="evidence" value="ECO:0007669"/>
    <property type="project" value="TreeGrafter"/>
</dbReference>
<reference evidence="9 10" key="1">
    <citation type="submission" date="2015-09" db="EMBL/GenBank/DDBJ databases">
        <title>Trachymyrmex zeteki WGS genome.</title>
        <authorList>
            <person name="Nygaard S."/>
            <person name="Hu H."/>
            <person name="Boomsma J."/>
            <person name="Zhang G."/>
        </authorList>
    </citation>
    <scope>NUCLEOTIDE SEQUENCE [LARGE SCALE GENOMIC DNA]</scope>
    <source>
        <strain evidence="9">Tzet28-1</strain>
        <tissue evidence="9">Whole body</tissue>
    </source>
</reference>
<feature type="transmembrane region" description="Helical" evidence="8">
    <location>
        <begin position="206"/>
        <end position="223"/>
    </location>
</feature>
<keyword evidence="2 8" id="KW-1003">Cell membrane</keyword>
<sequence>MCCGFIMIITHILSGPRMRLLQTILKISPKLPSKSYQKLSRFIHVKDILGTISVFVQICIYVPKTEEFNVWGVMASIFAVYCVLVVVHTNMLYINCVYVLKACFKNINDDLMHIQKLMVNDTRPSCVSMLIGHIKRILLIELKILKKRHLMLSNAVQMMNIVFSLQLLAIILMIFSITTFELYFYIVHWRDGILISFDDPLFDKCLMSIIFWATQMMLLVWICETGKNQAQQICTTIHDLLNNTSDKQVKDELQLFSLQLLHRDNTFSAKGLNVDATLFAAFMGSITTYMLILIQFLIMSHSCDKKSILHK</sequence>
<comment type="subcellular location">
    <subcellularLocation>
        <location evidence="1 8">Cell membrane</location>
        <topology evidence="1 8">Multi-pass membrane protein</topology>
    </subcellularLocation>
</comment>
<comment type="caution">
    <text evidence="8">Lacks conserved residue(s) required for the propagation of feature annotation.</text>
</comment>
<dbReference type="Proteomes" id="UP000075809">
    <property type="component" value="Unassembled WGS sequence"/>
</dbReference>
<dbReference type="GO" id="GO:0007635">
    <property type="term" value="P:chemosensory behavior"/>
    <property type="evidence" value="ECO:0007669"/>
    <property type="project" value="TreeGrafter"/>
</dbReference>
<dbReference type="GO" id="GO:0050909">
    <property type="term" value="P:sensory perception of taste"/>
    <property type="evidence" value="ECO:0007669"/>
    <property type="project" value="InterPro"/>
</dbReference>
<dbReference type="GO" id="GO:0030424">
    <property type="term" value="C:axon"/>
    <property type="evidence" value="ECO:0007669"/>
    <property type="project" value="TreeGrafter"/>
</dbReference>
<dbReference type="STRING" id="64791.A0A151XHI1"/>
<dbReference type="AlphaFoldDB" id="A0A151XHI1"/>
<dbReference type="PANTHER" id="PTHR21143">
    <property type="entry name" value="INVERTEBRATE GUSTATORY RECEPTOR"/>
    <property type="match status" value="1"/>
</dbReference>
<evidence type="ECO:0000313" key="9">
    <source>
        <dbReference type="EMBL" id="KYQ59862.1"/>
    </source>
</evidence>
<dbReference type="GO" id="GO:0008049">
    <property type="term" value="P:male courtship behavior"/>
    <property type="evidence" value="ECO:0007669"/>
    <property type="project" value="TreeGrafter"/>
</dbReference>
<comment type="similarity">
    <text evidence="8">Belongs to the insect chemoreceptor superfamily. Gustatory receptor (GR) family.</text>
</comment>
<evidence type="ECO:0000256" key="5">
    <source>
        <dbReference type="ARBA" id="ARBA00023136"/>
    </source>
</evidence>
<evidence type="ECO:0000256" key="6">
    <source>
        <dbReference type="ARBA" id="ARBA00023170"/>
    </source>
</evidence>
<dbReference type="Pfam" id="PF08395">
    <property type="entry name" value="7tm_7"/>
    <property type="match status" value="1"/>
</dbReference>
<feature type="transmembrane region" description="Helical" evidence="8">
    <location>
        <begin position="43"/>
        <end position="63"/>
    </location>
</feature>
<name>A0A151XHI1_9HYME</name>
<keyword evidence="5 8" id="KW-0472">Membrane</keyword>
<dbReference type="GO" id="GO:0005886">
    <property type="term" value="C:plasma membrane"/>
    <property type="evidence" value="ECO:0007669"/>
    <property type="project" value="UniProtKB-SubCell"/>
</dbReference>
<feature type="transmembrane region" description="Helical" evidence="8">
    <location>
        <begin position="278"/>
        <end position="298"/>
    </location>
</feature>
<keyword evidence="7 8" id="KW-0807">Transducer</keyword>
<keyword evidence="10" id="KW-1185">Reference proteome</keyword>
<evidence type="ECO:0000256" key="7">
    <source>
        <dbReference type="ARBA" id="ARBA00023224"/>
    </source>
</evidence>
<dbReference type="InterPro" id="IPR013604">
    <property type="entry name" value="7TM_chemorcpt"/>
</dbReference>
<evidence type="ECO:0000256" key="1">
    <source>
        <dbReference type="ARBA" id="ARBA00004651"/>
    </source>
</evidence>
<evidence type="ECO:0000256" key="4">
    <source>
        <dbReference type="ARBA" id="ARBA00022989"/>
    </source>
</evidence>
<evidence type="ECO:0000313" key="10">
    <source>
        <dbReference type="Proteomes" id="UP000075809"/>
    </source>
</evidence>
<comment type="function">
    <text evidence="8">Gustatory receptor which mediates acceptance or avoidance behavior, depending on its substrates.</text>
</comment>
<protein>
    <recommendedName>
        <fullName evidence="8">Gustatory receptor</fullName>
    </recommendedName>
</protein>
<proteinExistence type="inferred from homology"/>